<dbReference type="Proteomes" id="UP000440004">
    <property type="component" value="Unassembled WGS sequence"/>
</dbReference>
<feature type="transmembrane region" description="Helical" evidence="1">
    <location>
        <begin position="167"/>
        <end position="187"/>
    </location>
</feature>
<accession>A0A6A7KAM5</accession>
<sequence length="205" mass="23572">MKKYIDKLRVVVFIVIRISLVYAGIISFLQGDWAYLGMTILTLIMMFLPYIVEKKFRVDIPSIFEIVLVIYIYAAVFLGSTNGFYSVFWWWDKMLHGLSGLIFGNIGFFIVSYLNSNKKINIKLSPGFVALFSFCFAIAIGAIWEIYEYTIDYFFNTTMQNASLDDTMSDIILDTIGALIISIAGYYQEKGIENHLTKFLIKINK</sequence>
<gene>
    <name evidence="2" type="ORF">GC105_11660</name>
</gene>
<keyword evidence="1" id="KW-1133">Transmembrane helix</keyword>
<evidence type="ECO:0008006" key="4">
    <source>
        <dbReference type="Google" id="ProtNLM"/>
    </source>
</evidence>
<dbReference type="AlphaFoldDB" id="A0A6A7KAM5"/>
<feature type="transmembrane region" description="Helical" evidence="1">
    <location>
        <begin position="97"/>
        <end position="115"/>
    </location>
</feature>
<feature type="transmembrane region" description="Helical" evidence="1">
    <location>
        <begin position="33"/>
        <end position="52"/>
    </location>
</feature>
<keyword evidence="1" id="KW-0472">Membrane</keyword>
<proteinExistence type="predicted"/>
<feature type="transmembrane region" description="Helical" evidence="1">
    <location>
        <begin position="64"/>
        <end position="91"/>
    </location>
</feature>
<dbReference type="InterPro" id="IPR014509">
    <property type="entry name" value="YjdF-like"/>
</dbReference>
<organism evidence="2 3">
    <name type="scientific">Alkalibaculum sporogenes</name>
    <dbReference type="NCBI Taxonomy" id="2655001"/>
    <lineage>
        <taxon>Bacteria</taxon>
        <taxon>Bacillati</taxon>
        <taxon>Bacillota</taxon>
        <taxon>Clostridia</taxon>
        <taxon>Eubacteriales</taxon>
        <taxon>Eubacteriaceae</taxon>
        <taxon>Alkalibaculum</taxon>
    </lineage>
</organism>
<keyword evidence="3" id="KW-1185">Reference proteome</keyword>
<protein>
    <recommendedName>
        <fullName evidence="4">Membrane-spanning protein</fullName>
    </recommendedName>
</protein>
<comment type="caution">
    <text evidence="2">The sequence shown here is derived from an EMBL/GenBank/DDBJ whole genome shotgun (WGS) entry which is preliminary data.</text>
</comment>
<dbReference type="Pfam" id="PF09997">
    <property type="entry name" value="DUF2238"/>
    <property type="match status" value="1"/>
</dbReference>
<reference evidence="2 3" key="1">
    <citation type="submission" date="2019-10" db="EMBL/GenBank/DDBJ databases">
        <title>Alkalibaculum tamaniensis sp.nov., a new alkaliphilic acetogen, isolated on methoxylated aromatics from a mud volcano.</title>
        <authorList>
            <person name="Khomyakova M.A."/>
            <person name="Merkel A.Y."/>
            <person name="Bonch-Osmolovskaya E.A."/>
            <person name="Slobodkin A.I."/>
        </authorList>
    </citation>
    <scope>NUCLEOTIDE SEQUENCE [LARGE SCALE GENOMIC DNA]</scope>
    <source>
        <strain evidence="2 3">M08DMB</strain>
    </source>
</reference>
<feature type="transmembrane region" description="Helical" evidence="1">
    <location>
        <begin position="7"/>
        <end position="27"/>
    </location>
</feature>
<evidence type="ECO:0000256" key="1">
    <source>
        <dbReference type="SAM" id="Phobius"/>
    </source>
</evidence>
<evidence type="ECO:0000313" key="3">
    <source>
        <dbReference type="Proteomes" id="UP000440004"/>
    </source>
</evidence>
<keyword evidence="1" id="KW-0812">Transmembrane</keyword>
<feature type="transmembrane region" description="Helical" evidence="1">
    <location>
        <begin position="127"/>
        <end position="147"/>
    </location>
</feature>
<evidence type="ECO:0000313" key="2">
    <source>
        <dbReference type="EMBL" id="MPW26446.1"/>
    </source>
</evidence>
<dbReference type="RefSeq" id="WP_152804957.1">
    <property type="nucleotide sequence ID" value="NZ_WHNX01000018.1"/>
</dbReference>
<name>A0A6A7KAM5_9FIRM</name>
<dbReference type="EMBL" id="WHNX01000018">
    <property type="protein sequence ID" value="MPW26446.1"/>
    <property type="molecule type" value="Genomic_DNA"/>
</dbReference>